<dbReference type="Gene3D" id="1.10.10.1550">
    <property type="entry name" value="ROS/MUCR transcriptional regulator protein"/>
    <property type="match status" value="1"/>
</dbReference>
<dbReference type="InterPro" id="IPR041920">
    <property type="entry name" value="ROS/MUCR_sf"/>
</dbReference>
<dbReference type="GO" id="GO:0003677">
    <property type="term" value="F:DNA binding"/>
    <property type="evidence" value="ECO:0007669"/>
    <property type="project" value="InterPro"/>
</dbReference>
<feature type="region of interest" description="Disordered" evidence="2">
    <location>
        <begin position="130"/>
        <end position="152"/>
    </location>
</feature>
<evidence type="ECO:0000313" key="4">
    <source>
        <dbReference type="Proteomes" id="UP000019140"/>
    </source>
</evidence>
<comment type="similarity">
    <text evidence="1">Belongs to the ros/MucR family.</text>
</comment>
<dbReference type="Pfam" id="PF05443">
    <property type="entry name" value="ROS_MUCR"/>
    <property type="match status" value="1"/>
</dbReference>
<dbReference type="HOGENOM" id="CLU_106247_3_0_7"/>
<reference evidence="3 4" key="1">
    <citation type="journal article" date="2014" name="Nature">
        <title>An environmental bacterial taxon with a large and distinct metabolic repertoire.</title>
        <authorList>
            <person name="Wilson M.C."/>
            <person name="Mori T."/>
            <person name="Ruckert C."/>
            <person name="Uria A.R."/>
            <person name="Helf M.J."/>
            <person name="Takada K."/>
            <person name="Gernert C."/>
            <person name="Steffens U.A."/>
            <person name="Heycke N."/>
            <person name="Schmitt S."/>
            <person name="Rinke C."/>
            <person name="Helfrich E.J."/>
            <person name="Brachmann A.O."/>
            <person name="Gurgui C."/>
            <person name="Wakimoto T."/>
            <person name="Kracht M."/>
            <person name="Crusemann M."/>
            <person name="Hentschel U."/>
            <person name="Abe I."/>
            <person name="Matsunaga S."/>
            <person name="Kalinowski J."/>
            <person name="Takeyama H."/>
            <person name="Piel J."/>
        </authorList>
    </citation>
    <scope>NUCLEOTIDE SEQUENCE [LARGE SCALE GENOMIC DNA]</scope>
    <source>
        <strain evidence="4">TSY2</strain>
    </source>
</reference>
<dbReference type="EMBL" id="AZHX01000462">
    <property type="protein sequence ID" value="ETX07401.1"/>
    <property type="molecule type" value="Genomic_DNA"/>
</dbReference>
<dbReference type="InterPro" id="IPR008807">
    <property type="entry name" value="ROS_MUCR"/>
</dbReference>
<keyword evidence="4" id="KW-1185">Reference proteome</keyword>
<dbReference type="GO" id="GO:0008270">
    <property type="term" value="F:zinc ion binding"/>
    <property type="evidence" value="ECO:0007669"/>
    <property type="project" value="InterPro"/>
</dbReference>
<comment type="caution">
    <text evidence="3">The sequence shown here is derived from an EMBL/GenBank/DDBJ whole genome shotgun (WGS) entry which is preliminary data.</text>
</comment>
<dbReference type="AlphaFoldDB" id="W4MBX0"/>
<dbReference type="Proteomes" id="UP000019140">
    <property type="component" value="Unassembled WGS sequence"/>
</dbReference>
<sequence>MTQSLLEMAKELVTEQIRKNHVSSDAAQSLLRDTHATLQNLHRMEVASTAPMSTQAPEEDTPDAWKRSITKYTIRCMECGDSFKQLSTRHLRIHDLDARAYRVKYGIPRTQALSSLTATARRRELARQIRPWEKAASMRSTAKNKAKTSAKK</sequence>
<accession>W4MBX0</accession>
<evidence type="ECO:0000313" key="3">
    <source>
        <dbReference type="EMBL" id="ETX07401.1"/>
    </source>
</evidence>
<evidence type="ECO:0000256" key="1">
    <source>
        <dbReference type="ARBA" id="ARBA00007031"/>
    </source>
</evidence>
<gene>
    <name evidence="3" type="ORF">ETSY2_11410</name>
</gene>
<evidence type="ECO:0008006" key="5">
    <source>
        <dbReference type="Google" id="ProtNLM"/>
    </source>
</evidence>
<protein>
    <recommendedName>
        <fullName evidence="5">MucR family transcriptional regulator</fullName>
    </recommendedName>
</protein>
<evidence type="ECO:0000256" key="2">
    <source>
        <dbReference type="SAM" id="MobiDB-lite"/>
    </source>
</evidence>
<dbReference type="GO" id="GO:0006355">
    <property type="term" value="P:regulation of DNA-templated transcription"/>
    <property type="evidence" value="ECO:0007669"/>
    <property type="project" value="InterPro"/>
</dbReference>
<proteinExistence type="inferred from homology"/>
<organism evidence="3 4">
    <name type="scientific">Candidatus Entotheonella gemina</name>
    <dbReference type="NCBI Taxonomy" id="1429439"/>
    <lineage>
        <taxon>Bacteria</taxon>
        <taxon>Pseudomonadati</taxon>
        <taxon>Nitrospinota/Tectimicrobiota group</taxon>
        <taxon>Candidatus Tectimicrobiota</taxon>
        <taxon>Candidatus Entotheonellia</taxon>
        <taxon>Candidatus Entotheonellales</taxon>
        <taxon>Candidatus Entotheonellaceae</taxon>
        <taxon>Candidatus Entotheonella</taxon>
    </lineage>
</organism>
<name>W4MBX0_9BACT</name>
<feature type="compositionally biased region" description="Basic residues" evidence="2">
    <location>
        <begin position="142"/>
        <end position="152"/>
    </location>
</feature>